<evidence type="ECO:0000313" key="12">
    <source>
        <dbReference type="Proteomes" id="UP001209412"/>
    </source>
</evidence>
<gene>
    <name evidence="11" type="ORF">NIE36_37500</name>
    <name evidence="10" type="ORF">OSB80_37590</name>
</gene>
<feature type="region of interest" description="Disordered" evidence="7">
    <location>
        <begin position="644"/>
        <end position="691"/>
    </location>
</feature>
<comment type="caution">
    <text evidence="11">The sequence shown here is derived from an EMBL/GenBank/DDBJ whole genome shotgun (WGS) entry which is preliminary data.</text>
</comment>
<keyword evidence="6" id="KW-0175">Coiled coil</keyword>
<protein>
    <submittedName>
        <fullName evidence="11">Type IV secretion system DNA-binding domain-containing protein</fullName>
    </submittedName>
</protein>
<evidence type="ECO:0000256" key="7">
    <source>
        <dbReference type="SAM" id="MobiDB-lite"/>
    </source>
</evidence>
<dbReference type="InterPro" id="IPR027417">
    <property type="entry name" value="P-loop_NTPase"/>
</dbReference>
<evidence type="ECO:0000313" key="10">
    <source>
        <dbReference type="EMBL" id="MCX4151009.1"/>
    </source>
</evidence>
<evidence type="ECO:0000313" key="11">
    <source>
        <dbReference type="EMBL" id="MDQ6412823.1"/>
    </source>
</evidence>
<evidence type="ECO:0000256" key="8">
    <source>
        <dbReference type="SAM" id="Phobius"/>
    </source>
</evidence>
<dbReference type="InterPro" id="IPR051539">
    <property type="entry name" value="T4SS-coupling_protein"/>
</dbReference>
<keyword evidence="11" id="KW-0238">DNA-binding</keyword>
<evidence type="ECO:0000256" key="2">
    <source>
        <dbReference type="ARBA" id="ARBA00022475"/>
    </source>
</evidence>
<dbReference type="CDD" id="cd01127">
    <property type="entry name" value="TrwB_TraG_TraD_VirD4"/>
    <property type="match status" value="1"/>
</dbReference>
<dbReference type="RefSeq" id="WP_266241758.1">
    <property type="nucleotide sequence ID" value="NZ_JAMXWF010000048.1"/>
</dbReference>
<reference evidence="11" key="1">
    <citation type="submission" date="2022-06" db="EMBL/GenBank/DDBJ databases">
        <title>PHB producers.</title>
        <authorList>
            <person name="Besaury L."/>
        </authorList>
    </citation>
    <scope>NUCLEOTIDE SEQUENCE</scope>
    <source>
        <strain evidence="11 12">SEWS6</strain>
    </source>
</reference>
<keyword evidence="2" id="KW-1003">Cell membrane</keyword>
<dbReference type="Gene3D" id="3.40.50.300">
    <property type="entry name" value="P-loop containing nucleotide triphosphate hydrolases"/>
    <property type="match status" value="2"/>
</dbReference>
<dbReference type="InterPro" id="IPR019476">
    <property type="entry name" value="T4SS_TraD_DNA-bd"/>
</dbReference>
<organism evidence="11 13">
    <name type="scientific">Paraburkholderia madseniana</name>
    <dbReference type="NCBI Taxonomy" id="2599607"/>
    <lineage>
        <taxon>Bacteria</taxon>
        <taxon>Pseudomonadati</taxon>
        <taxon>Pseudomonadota</taxon>
        <taxon>Betaproteobacteria</taxon>
        <taxon>Burkholderiales</taxon>
        <taxon>Burkholderiaceae</taxon>
        <taxon>Paraburkholderia</taxon>
    </lineage>
</organism>
<proteinExistence type="predicted"/>
<evidence type="ECO:0000256" key="1">
    <source>
        <dbReference type="ARBA" id="ARBA00004651"/>
    </source>
</evidence>
<feature type="domain" description="Type IV secretion system coupling protein TraD DNA-binding" evidence="9">
    <location>
        <begin position="178"/>
        <end position="559"/>
    </location>
</feature>
<sequence length="691" mass="76351">MNKPVISDAGAGRALFLTSMKLTVHAMNMSMWAGALPGLLLPIILWLGWLNPTDSDILKQTIVSHIVSKDTPRKWPVRDEHGADSFVTVVKADGSEIQMLTPPQFLVVTRGMSPVTSALPKVLIAAVASALLGYMGIWRSLRRVGKKARENKLVRGKEDVVQPAVLSSQVRRKEPGPYKILDISLPVKAPMQGILFLGAQGTGKSIGQHDLMQQVFARKKKCVIYDHAGEYFRAYYRPGKDFFFNPSMLGCVPWSIFAELVNTYDSNTLSHAFLPPKAGVVHGASAFFEDAARALFSVMLLRLAQRGAQHTRVISEAILAMPEDELELLVRQSVASSAVGGDSTGQRQGVISSIAIYLDGIAAVPDGDWSMRKFFDADDDARFFILNTEDTMAMFAPLYRLLLTVAFGAIAAKQEIVHEDRYWFFTDESAQLGDIQMDKWQATLRKNGVCVVTGTQADKQYYTTMGQDRAEALLNCMRTVAMLATPEPNMAKRMAERLTKREMDVVSEGQALAVSEWRDGANLNQGEGEKWLVMPAEIASLDNCVAYIQMPGSYPVSKVDYRHWLPKWWRPWARVNRFKEVRKNPPNDPRFKILRATGQDAIASVREDAERERAARAAAEQAKTTIEAEGVWVVVEETGEMVRVKDSGANGASEQPQQDSTPDETNEESHGAGLFTGPVGGRRNGGKGVSR</sequence>
<feature type="transmembrane region" description="Helical" evidence="8">
    <location>
        <begin position="29"/>
        <end position="49"/>
    </location>
</feature>
<evidence type="ECO:0000256" key="6">
    <source>
        <dbReference type="SAM" id="Coils"/>
    </source>
</evidence>
<keyword evidence="5 8" id="KW-0472">Membrane</keyword>
<keyword evidence="3 8" id="KW-0812">Transmembrane</keyword>
<dbReference type="Pfam" id="PF10412">
    <property type="entry name" value="TrwB_AAD_bind"/>
    <property type="match status" value="1"/>
</dbReference>
<keyword evidence="12" id="KW-1185">Reference proteome</keyword>
<dbReference type="GO" id="GO:0003677">
    <property type="term" value="F:DNA binding"/>
    <property type="evidence" value="ECO:0007669"/>
    <property type="project" value="UniProtKB-KW"/>
</dbReference>
<comment type="subcellular location">
    <subcellularLocation>
        <location evidence="1">Cell membrane</location>
        <topology evidence="1">Multi-pass membrane protein</topology>
    </subcellularLocation>
</comment>
<dbReference type="PANTHER" id="PTHR37937">
    <property type="entry name" value="CONJUGATIVE TRANSFER: DNA TRANSPORT"/>
    <property type="match status" value="1"/>
</dbReference>
<keyword evidence="4 8" id="KW-1133">Transmembrane helix</keyword>
<name>A0AAP5ES38_9BURK</name>
<dbReference type="AlphaFoldDB" id="A0AAP5ES38"/>
<feature type="transmembrane region" description="Helical" evidence="8">
    <location>
        <begin position="122"/>
        <end position="141"/>
    </location>
</feature>
<dbReference type="SUPFAM" id="SSF52540">
    <property type="entry name" value="P-loop containing nucleoside triphosphate hydrolases"/>
    <property type="match status" value="1"/>
</dbReference>
<dbReference type="PANTHER" id="PTHR37937:SF1">
    <property type="entry name" value="CONJUGATIVE TRANSFER: DNA TRANSPORT"/>
    <property type="match status" value="1"/>
</dbReference>
<dbReference type="GO" id="GO:0005886">
    <property type="term" value="C:plasma membrane"/>
    <property type="evidence" value="ECO:0007669"/>
    <property type="project" value="UniProtKB-SubCell"/>
</dbReference>
<dbReference type="EMBL" id="JAMXWF010000048">
    <property type="protein sequence ID" value="MDQ6412823.1"/>
    <property type="molecule type" value="Genomic_DNA"/>
</dbReference>
<evidence type="ECO:0000313" key="13">
    <source>
        <dbReference type="Proteomes" id="UP001242288"/>
    </source>
</evidence>
<feature type="compositionally biased region" description="Polar residues" evidence="7">
    <location>
        <begin position="650"/>
        <end position="660"/>
    </location>
</feature>
<evidence type="ECO:0000256" key="4">
    <source>
        <dbReference type="ARBA" id="ARBA00022989"/>
    </source>
</evidence>
<evidence type="ECO:0000259" key="9">
    <source>
        <dbReference type="Pfam" id="PF10412"/>
    </source>
</evidence>
<evidence type="ECO:0000256" key="5">
    <source>
        <dbReference type="ARBA" id="ARBA00023136"/>
    </source>
</evidence>
<accession>A0AAP5ES38</accession>
<dbReference type="Proteomes" id="UP001242288">
    <property type="component" value="Unassembled WGS sequence"/>
</dbReference>
<feature type="coiled-coil region" evidence="6">
    <location>
        <begin position="602"/>
        <end position="629"/>
    </location>
</feature>
<evidence type="ECO:0000256" key="3">
    <source>
        <dbReference type="ARBA" id="ARBA00022692"/>
    </source>
</evidence>
<dbReference type="Proteomes" id="UP001209412">
    <property type="component" value="Unassembled WGS sequence"/>
</dbReference>
<feature type="compositionally biased region" description="Gly residues" evidence="7">
    <location>
        <begin position="678"/>
        <end position="691"/>
    </location>
</feature>
<dbReference type="EMBL" id="JAPKHW010000048">
    <property type="protein sequence ID" value="MCX4151009.1"/>
    <property type="molecule type" value="Genomic_DNA"/>
</dbReference>